<dbReference type="EMBL" id="MU151192">
    <property type="protein sequence ID" value="KAF9447627.1"/>
    <property type="molecule type" value="Genomic_DNA"/>
</dbReference>
<evidence type="ECO:0000256" key="6">
    <source>
        <dbReference type="SAM" id="Phobius"/>
    </source>
</evidence>
<evidence type="ECO:0000313" key="8">
    <source>
        <dbReference type="EMBL" id="KAF9447627.1"/>
    </source>
</evidence>
<dbReference type="GO" id="GO:0031293">
    <property type="term" value="P:membrane protein intracellular domain proteolysis"/>
    <property type="evidence" value="ECO:0007669"/>
    <property type="project" value="TreeGrafter"/>
</dbReference>
<feature type="domain" description="Peptidase M50" evidence="7">
    <location>
        <begin position="456"/>
        <end position="496"/>
    </location>
</feature>
<evidence type="ECO:0000259" key="7">
    <source>
        <dbReference type="Pfam" id="PF02163"/>
    </source>
</evidence>
<comment type="subcellular location">
    <subcellularLocation>
        <location evidence="1">Endomembrane system</location>
        <topology evidence="1">Multi-pass membrane protein</topology>
    </subcellularLocation>
</comment>
<feature type="transmembrane region" description="Helical" evidence="6">
    <location>
        <begin position="529"/>
        <end position="549"/>
    </location>
</feature>
<dbReference type="Proteomes" id="UP000807342">
    <property type="component" value="Unassembled WGS sequence"/>
</dbReference>
<dbReference type="PANTHER" id="PTHR13325">
    <property type="entry name" value="PROTEASE M50 MEMBRANE-BOUND TRANSCRIPTION FACTOR SITE 2 PROTEASE"/>
    <property type="match status" value="1"/>
</dbReference>
<evidence type="ECO:0000256" key="3">
    <source>
        <dbReference type="ARBA" id="ARBA00022989"/>
    </source>
</evidence>
<organism evidence="8 9">
    <name type="scientific">Macrolepiota fuliginosa MF-IS2</name>
    <dbReference type="NCBI Taxonomy" id="1400762"/>
    <lineage>
        <taxon>Eukaryota</taxon>
        <taxon>Fungi</taxon>
        <taxon>Dikarya</taxon>
        <taxon>Basidiomycota</taxon>
        <taxon>Agaricomycotina</taxon>
        <taxon>Agaricomycetes</taxon>
        <taxon>Agaricomycetidae</taxon>
        <taxon>Agaricales</taxon>
        <taxon>Agaricineae</taxon>
        <taxon>Agaricaceae</taxon>
        <taxon>Macrolepiota</taxon>
    </lineage>
</organism>
<feature type="domain" description="Peptidase M50" evidence="7">
    <location>
        <begin position="173"/>
        <end position="284"/>
    </location>
</feature>
<dbReference type="GO" id="GO:0004222">
    <property type="term" value="F:metalloendopeptidase activity"/>
    <property type="evidence" value="ECO:0007669"/>
    <property type="project" value="InterPro"/>
</dbReference>
<feature type="transmembrane region" description="Helical" evidence="6">
    <location>
        <begin position="192"/>
        <end position="222"/>
    </location>
</feature>
<sequence>MSLVSFAFPLSVFWLIIYVLHRILGQGNHHESILPSYRRGLRSHAGICHFTIRFLHARIETSRWNAAHDKLLTRLKRKDESRSRAWLERIYTLGYVSGVIGMVVALGLLGWTAWTLMKPPSIHTITGVSKTVGKLMKRNDVSARLAYGEPALESPITPILPGVTVPMNHIPAILVALFLSQVVHELGHAVAGALYGIPILTSGVSITVCLPAAFVSFSSATLDTLRPSAKSRVIAAGPFHNLLFWCFWALAGYLGSGVFFALLGYKDVSSIGRVVLNVDEASPLVGYLVGGAIITKLNDQSMVSSLANSDPWGSFLKSPPDGGVDLGWCVDAKEFGSSSKECCLPDETLSTALSCFVANTTPNQIGCLDPIPVLTSTDATLRCASENDCKGGHVCLRPSEREGLLRLTVTGGEEKHENVVLWSGPRREIWDEVMVGRWLPRFAFLPISLPSWANIFWEYMMMVNLSLFLFNLVPIGGLDGTHFLRSVLASLTEDSKHETYDLEAMGRAEVEGAGGNGEGTWCRVLEKGISGGAGLLVAVNIVLAVFALIRT</sequence>
<accession>A0A9P5XCM9</accession>
<evidence type="ECO:0000256" key="5">
    <source>
        <dbReference type="ARBA" id="ARBA00032658"/>
    </source>
</evidence>
<dbReference type="AlphaFoldDB" id="A0A9P5XCM9"/>
<evidence type="ECO:0000256" key="1">
    <source>
        <dbReference type="ARBA" id="ARBA00004127"/>
    </source>
</evidence>
<dbReference type="Pfam" id="PF02163">
    <property type="entry name" value="Peptidase_M50"/>
    <property type="match status" value="2"/>
</dbReference>
<comment type="caution">
    <text evidence="8">The sequence shown here is derived from an EMBL/GenBank/DDBJ whole genome shotgun (WGS) entry which is preliminary data.</text>
</comment>
<proteinExistence type="predicted"/>
<dbReference type="OrthoDB" id="7694678at2759"/>
<dbReference type="InterPro" id="IPR008915">
    <property type="entry name" value="Peptidase_M50"/>
</dbReference>
<dbReference type="CDD" id="cd05709">
    <property type="entry name" value="S2P-M50"/>
    <property type="match status" value="1"/>
</dbReference>
<dbReference type="GO" id="GO:1905897">
    <property type="term" value="P:regulation of response to endoplasmic reticulum stress"/>
    <property type="evidence" value="ECO:0007669"/>
    <property type="project" value="TreeGrafter"/>
</dbReference>
<dbReference type="InterPro" id="IPR001193">
    <property type="entry name" value="MBTPS2"/>
</dbReference>
<keyword evidence="9" id="KW-1185">Reference proteome</keyword>
<dbReference type="PRINTS" id="PR01000">
    <property type="entry name" value="SREBPS2PTASE"/>
</dbReference>
<evidence type="ECO:0000313" key="9">
    <source>
        <dbReference type="Proteomes" id="UP000807342"/>
    </source>
</evidence>
<evidence type="ECO:0000256" key="4">
    <source>
        <dbReference type="ARBA" id="ARBA00023136"/>
    </source>
</evidence>
<dbReference type="GO" id="GO:0016020">
    <property type="term" value="C:membrane"/>
    <property type="evidence" value="ECO:0007669"/>
    <property type="project" value="InterPro"/>
</dbReference>
<gene>
    <name evidence="8" type="ORF">P691DRAFT_776009</name>
</gene>
<feature type="transmembrane region" description="Helical" evidence="6">
    <location>
        <begin position="6"/>
        <end position="24"/>
    </location>
</feature>
<evidence type="ECO:0000256" key="2">
    <source>
        <dbReference type="ARBA" id="ARBA00022692"/>
    </source>
</evidence>
<dbReference type="GO" id="GO:0012505">
    <property type="term" value="C:endomembrane system"/>
    <property type="evidence" value="ECO:0007669"/>
    <property type="project" value="UniProtKB-SubCell"/>
</dbReference>
<keyword evidence="3 6" id="KW-1133">Transmembrane helix</keyword>
<feature type="transmembrane region" description="Helical" evidence="6">
    <location>
        <begin position="90"/>
        <end position="114"/>
    </location>
</feature>
<feature type="transmembrane region" description="Helical" evidence="6">
    <location>
        <begin position="159"/>
        <end position="180"/>
    </location>
</feature>
<keyword evidence="4 6" id="KW-0472">Membrane</keyword>
<keyword evidence="2 6" id="KW-0812">Transmembrane</keyword>
<name>A0A9P5XCM9_9AGAR</name>
<reference evidence="8" key="1">
    <citation type="submission" date="2020-11" db="EMBL/GenBank/DDBJ databases">
        <authorList>
            <consortium name="DOE Joint Genome Institute"/>
            <person name="Ahrendt S."/>
            <person name="Riley R."/>
            <person name="Andreopoulos W."/>
            <person name="Labutti K."/>
            <person name="Pangilinan J."/>
            <person name="Ruiz-Duenas F.J."/>
            <person name="Barrasa J.M."/>
            <person name="Sanchez-Garcia M."/>
            <person name="Camarero S."/>
            <person name="Miyauchi S."/>
            <person name="Serrano A."/>
            <person name="Linde D."/>
            <person name="Babiker R."/>
            <person name="Drula E."/>
            <person name="Ayuso-Fernandez I."/>
            <person name="Pacheco R."/>
            <person name="Padilla G."/>
            <person name="Ferreira P."/>
            <person name="Barriuso J."/>
            <person name="Kellner H."/>
            <person name="Castanera R."/>
            <person name="Alfaro M."/>
            <person name="Ramirez L."/>
            <person name="Pisabarro A.G."/>
            <person name="Kuo A."/>
            <person name="Tritt A."/>
            <person name="Lipzen A."/>
            <person name="He G."/>
            <person name="Yan M."/>
            <person name="Ng V."/>
            <person name="Cullen D."/>
            <person name="Martin F."/>
            <person name="Rosso M.-N."/>
            <person name="Henrissat B."/>
            <person name="Hibbett D."/>
            <person name="Martinez A.T."/>
            <person name="Grigoriev I.V."/>
        </authorList>
    </citation>
    <scope>NUCLEOTIDE SEQUENCE</scope>
    <source>
        <strain evidence="8">MF-IS2</strain>
    </source>
</reference>
<feature type="transmembrane region" description="Helical" evidence="6">
    <location>
        <begin position="242"/>
        <end position="263"/>
    </location>
</feature>
<dbReference type="PANTHER" id="PTHR13325:SF3">
    <property type="entry name" value="MEMBRANE-BOUND TRANSCRIPTION FACTOR SITE-2 PROTEASE"/>
    <property type="match status" value="1"/>
</dbReference>
<feature type="transmembrane region" description="Helical" evidence="6">
    <location>
        <begin position="459"/>
        <end position="478"/>
    </location>
</feature>
<protein>
    <recommendedName>
        <fullName evidence="5">Endopeptidase S2P</fullName>
    </recommendedName>
</protein>
<dbReference type="GO" id="GO:0005737">
    <property type="term" value="C:cytoplasm"/>
    <property type="evidence" value="ECO:0007669"/>
    <property type="project" value="TreeGrafter"/>
</dbReference>